<feature type="domain" description="DUF6701" evidence="2">
    <location>
        <begin position="835"/>
        <end position="1384"/>
    </location>
</feature>
<protein>
    <recommendedName>
        <fullName evidence="2">DUF6701 domain-containing protein</fullName>
    </recommendedName>
</protein>
<reference evidence="3" key="1">
    <citation type="submission" date="2024-05" db="EMBL/GenBank/DDBJ databases">
        <title>Genome Sequences of Four Agar- Degrading Marine Bacteria.</title>
        <authorList>
            <person name="Phillips E.K."/>
            <person name="Shaffer J.C."/>
            <person name="Henson M.W."/>
            <person name="Temperton B."/>
            <person name="Thrash C.J."/>
            <person name="Martin M.O."/>
        </authorList>
    </citation>
    <scope>NUCLEOTIDE SEQUENCE</scope>
    <source>
        <strain evidence="3">EKP203</strain>
    </source>
</reference>
<evidence type="ECO:0000313" key="3">
    <source>
        <dbReference type="EMBL" id="MDN2480154.1"/>
    </source>
</evidence>
<name>A0ABT7XX79_9VIBR</name>
<accession>A0ABT7XX79</accession>
<feature type="signal peptide" evidence="1">
    <location>
        <begin position="1"/>
        <end position="20"/>
    </location>
</feature>
<evidence type="ECO:0000256" key="1">
    <source>
        <dbReference type="SAM" id="SignalP"/>
    </source>
</evidence>
<keyword evidence="1" id="KW-0732">Signal</keyword>
<sequence length="1390" mass="151414">MIKHFWVVLALLVTSSFVHANDFAPSTCNALRSDRDFSVSFSITNAQYQETVWADKGVGGGNQDALALWTDNPAIGPEGSIVTMRAGDEIQSNQDYQILLTFDSSVSGNKQGLLQYYLLQGDQWLEVDDVIADFSSLNSVHIDVEGESVDDLECASGIVTPPPPEFSEDAQYEFGVADCSSGSCTIVFDKTYDFVPLVFVMPTISAVDPDRQRPATLNVSSVSRSEAQISYKSVSVSGTDKDTLMSSVSYLVIEPGLADFGGHTVLAGYLDTARYKSKNGSQVSESINFSDFGLDSSFSTNPVVLHQIQSKNNGSKWLTSGKTKTNQDQTSASLFLEASASKSTPYNTERVGFLATETVRNLRVGDYIVEFARGTDTKSQSGGTSMADGCENSWVQTQLNQVDGIIANKQERAGGHGGWLRRCVISDDDPVKVSFVVDEDFDNRGHIPEEVGHFAFEEITSELPDICPYFPAPIATNSYYNGLPHASKVALSGDRNKIYLNSRDPISFNAIDLSANSGCVYDANGSVERCNFDPQLSFSELPATLPTFQVGTEVIECDDGCSRTIYPGKYDKITVGKNKSVVTLESGEYWISYLNMRDNDAKLVANGPVVLHYTKLDISGDRVQIVPSSDDVEVTLIGHGVSADIVNTKNDVTIKANLYIESITHRSQGLVNSGHRFYLEGAVIVQQVQFTSLDSTIVATVPENCDLPPNDDYRIELTPISDIALTCEDIDLTATVYNGDSVYTAFNGNVTLDGNSFTPQTSQANAGVATFTLSSGGVAHTKSGLYAEAQVQGSTYRSNTSEDYKFVPYKFDIADVYAIAGKPTATNARVLACDTADKPIEVSYNGTPTVTQSLKVPTAQQGGIGLDTFSYAPTFTQGVSTNNLQFDESGKVGVTLTDSNFNCEGFDDCPIEGSDKLEGSFDVYSRPWTFAICGDHLKSGDLVSGDAFIEAGADFSVNVLPIRWRGGSESGEVETSGYCDTAYVTKNFSNSASPSLSINLSEIIPGSQYPGAFVRQEVRYDAPNNDGSGTYTVSGLNWSEVGYLKLNAASSEQYYFGIQDSKLEINTGYRSIGRFYPAYFVIEKTNWKAPVNQGDVAYLSQPYDSLEVDIYPYNRAKKEVRNYSLVKSDYRAEFALYGTYWDRLEGWVNDNADLWVDDGSSSAVWRSDFSDMVFNRDGEGGAITSVDGPFNTSDSSSIGTDFGLEISGSDPVTFELDKPSEIRSSLLSQPPARYGRMALADVSGSTSGSIRVPLRVEYFDGSSFVVNNDDDASGFDYNKYCTLDGVTTDARFSFDGTDGSVSSGTNNNLLASRSGANTDRETVRLFLRQGEKEDDNPSDIDCKKQKFTQPWLQYNWRDKGDEDPSTLVTFGVYRGNDRIIFRGEPGLTGQ</sequence>
<gene>
    <name evidence="3" type="ORF">QWJ08_01890</name>
</gene>
<evidence type="ECO:0000259" key="2">
    <source>
        <dbReference type="Pfam" id="PF20419"/>
    </source>
</evidence>
<dbReference type="InterPro" id="IPR046524">
    <property type="entry name" value="DUF6701"/>
</dbReference>
<organism evidence="3 4">
    <name type="scientific">Vibrio agarivorans</name>
    <dbReference type="NCBI Taxonomy" id="153622"/>
    <lineage>
        <taxon>Bacteria</taxon>
        <taxon>Pseudomonadati</taxon>
        <taxon>Pseudomonadota</taxon>
        <taxon>Gammaproteobacteria</taxon>
        <taxon>Vibrionales</taxon>
        <taxon>Vibrionaceae</taxon>
        <taxon>Vibrio</taxon>
    </lineage>
</organism>
<evidence type="ECO:0000313" key="4">
    <source>
        <dbReference type="Proteomes" id="UP001169719"/>
    </source>
</evidence>
<comment type="caution">
    <text evidence="3">The sequence shown here is derived from an EMBL/GenBank/DDBJ whole genome shotgun (WGS) entry which is preliminary data.</text>
</comment>
<proteinExistence type="predicted"/>
<dbReference type="EMBL" id="JAUEOZ010000001">
    <property type="protein sequence ID" value="MDN2480154.1"/>
    <property type="molecule type" value="Genomic_DNA"/>
</dbReference>
<dbReference type="RefSeq" id="WP_289960454.1">
    <property type="nucleotide sequence ID" value="NZ_JAUEOZ010000001.1"/>
</dbReference>
<dbReference type="Proteomes" id="UP001169719">
    <property type="component" value="Unassembled WGS sequence"/>
</dbReference>
<dbReference type="Pfam" id="PF20419">
    <property type="entry name" value="DUF6701"/>
    <property type="match status" value="1"/>
</dbReference>
<keyword evidence="4" id="KW-1185">Reference proteome</keyword>
<feature type="chain" id="PRO_5046313095" description="DUF6701 domain-containing protein" evidence="1">
    <location>
        <begin position="21"/>
        <end position="1390"/>
    </location>
</feature>